<dbReference type="HOGENOM" id="CLU_109462_4_2_5"/>
<dbReference type="InterPro" id="IPR036065">
    <property type="entry name" value="BolA-like_sf"/>
</dbReference>
<dbReference type="Gene3D" id="3.30.300.90">
    <property type="entry name" value="BolA-like"/>
    <property type="match status" value="1"/>
</dbReference>
<proteinExistence type="inferred from homology"/>
<gene>
    <name evidence="2" type="primary">bolA2</name>
    <name evidence="2" type="ordered locus">RMA_1269</name>
</gene>
<dbReference type="InterPro" id="IPR002634">
    <property type="entry name" value="BolA"/>
</dbReference>
<dbReference type="KEGG" id="rms:RMA_1269"/>
<evidence type="ECO:0000313" key="3">
    <source>
        <dbReference type="Proteomes" id="UP000001311"/>
    </source>
</evidence>
<comment type="similarity">
    <text evidence="1">Belongs to the BolA/IbaG family.</text>
</comment>
<keyword evidence="3" id="KW-1185">Reference proteome</keyword>
<dbReference type="Pfam" id="PF01722">
    <property type="entry name" value="BolA"/>
    <property type="match status" value="1"/>
</dbReference>
<dbReference type="Proteomes" id="UP000001311">
    <property type="component" value="Chromosome"/>
</dbReference>
<sequence>MNTDKIMAISIEELEKILKESFPNSTMKITDLVGDQDHYALEISDVQFNGLSLINQHKLVKNALSEILNKKLHAITIKTIAVPEK</sequence>
<evidence type="ECO:0000256" key="1">
    <source>
        <dbReference type="RuleBase" id="RU003860"/>
    </source>
</evidence>
<dbReference type="PIRSF" id="PIRSF003113">
    <property type="entry name" value="BolA"/>
    <property type="match status" value="1"/>
</dbReference>
<organism evidence="2 3">
    <name type="scientific">Rickettsia massiliae (strain Mtu5)</name>
    <dbReference type="NCBI Taxonomy" id="416276"/>
    <lineage>
        <taxon>Bacteria</taxon>
        <taxon>Pseudomonadati</taxon>
        <taxon>Pseudomonadota</taxon>
        <taxon>Alphaproteobacteria</taxon>
        <taxon>Rickettsiales</taxon>
        <taxon>Rickettsiaceae</taxon>
        <taxon>Rickettsieae</taxon>
        <taxon>Rickettsia</taxon>
        <taxon>spotted fever group</taxon>
    </lineage>
</organism>
<dbReference type="SUPFAM" id="SSF82657">
    <property type="entry name" value="BolA-like"/>
    <property type="match status" value="1"/>
</dbReference>
<protein>
    <submittedName>
        <fullName evidence="2">BolA-like protein</fullName>
    </submittedName>
</protein>
<dbReference type="AlphaFoldDB" id="A8F2V1"/>
<name>A8F2V1_RICM5</name>
<dbReference type="EMBL" id="CP000683">
    <property type="protein sequence ID" value="ABV85237.1"/>
    <property type="molecule type" value="Genomic_DNA"/>
</dbReference>
<reference evidence="2 3" key="1">
    <citation type="journal article" date="2007" name="Genome Res.">
        <title>Lateral gene transfer between obligate intracellular bacteria: evidence from the Rickettsia massiliae genome.</title>
        <authorList>
            <person name="Blanc G."/>
            <person name="Ogata H."/>
            <person name="Robert C."/>
            <person name="Audic S."/>
            <person name="Claverie J.-M."/>
            <person name="Raoult D."/>
        </authorList>
    </citation>
    <scope>NUCLEOTIDE SEQUENCE [LARGE SCALE GENOMIC DNA]</scope>
    <source>
        <strain evidence="3">Mtu5</strain>
    </source>
</reference>
<accession>A8F2V1</accession>
<evidence type="ECO:0000313" key="2">
    <source>
        <dbReference type="EMBL" id="ABV85237.1"/>
    </source>
</evidence>